<comment type="caution">
    <text evidence="5">The sequence shown here is derived from an EMBL/GenBank/DDBJ whole genome shotgun (WGS) entry which is preliminary data.</text>
</comment>
<keyword evidence="6" id="KW-1185">Reference proteome</keyword>
<feature type="domain" description="GPI inositol-deacylase winged helix" evidence="3">
    <location>
        <begin position="705"/>
        <end position="776"/>
    </location>
</feature>
<evidence type="ECO:0000313" key="5">
    <source>
        <dbReference type="EMBL" id="KAL1862499.1"/>
    </source>
</evidence>
<dbReference type="InterPro" id="IPR054471">
    <property type="entry name" value="GPIID_WHD"/>
</dbReference>
<name>A0ABR3WHY1_9PEZI</name>
<evidence type="ECO:0000256" key="2">
    <source>
        <dbReference type="SAM" id="MobiDB-lite"/>
    </source>
</evidence>
<evidence type="ECO:0000256" key="1">
    <source>
        <dbReference type="ARBA" id="ARBA00022737"/>
    </source>
</evidence>
<proteinExistence type="predicted"/>
<dbReference type="InterPro" id="IPR027417">
    <property type="entry name" value="P-loop_NTPase"/>
</dbReference>
<evidence type="ECO:0000313" key="6">
    <source>
        <dbReference type="Proteomes" id="UP001586593"/>
    </source>
</evidence>
<dbReference type="SUPFAM" id="SSF101908">
    <property type="entry name" value="Putative isomerase YbhE"/>
    <property type="match status" value="1"/>
</dbReference>
<keyword evidence="1" id="KW-0677">Repeat</keyword>
<feature type="region of interest" description="Disordered" evidence="2">
    <location>
        <begin position="31"/>
        <end position="86"/>
    </location>
</feature>
<sequence length="1674" mass="184352">MVGLLLQCPSGFPPPPVLPFLKKRVFANGPGGQWKRFRSGKSTSSGDLPADEAHPKARPTLALPTGSSGPAPHPIHGESSLPIRSAGASSVSRRASAISDIHGQLFSSQQSLEHQRKRSQDRREDPLGLVVLHAPRERSVDILFIHGLGGTSLRTWCRNRDLENLWPQLWLPNELPTARILTFGYNAHFSSKKEQASLTIGDFATDLLFRMKYGESGLERLGQVPVIVVTHSLGGLVFKKAFIQGHLNDEFRDIVSKIRAVLFLATPHRGTDLAETLNRVLTTSVFGHSAKEYVTEMARRSPTIDEINESFRHHASKLHIFSFYETLSTAVGPVQVTILDKSSSVMGYPNETPQPLVANHHNVCKFTGVDDPNYTSVVGALRSVIASTTARLGRESAHLEDDLLRVRSMLGVSGPPEDDIAAARSVRKPGTCDAFLATPQAREWLTSRSPHLLWAHAPPGNGKSTTCSYVIDHLLESGHPCAYFFFRHEERNKRSVSYMLRSLAYQTALQVPSFRQALVERAKAGLQLHAADPAATVWKRLLLPALTASVVEIDGGVFWVVDAVDESESSKQFFEVVSSLGDLESPVRVLAFSRPLASIGQAFQLARRRMSAAQMPLPGNGDDIRRVVASEIEYLPSADDFKKQTIEKITSRAQGNFLWASLVLRRVVGCHRQDQVQQVLDATPDGMERLYDRMLDVVAGLETAEDQTLARVFLSWALHARTPLTVDELTEAYRAETRSIMDLRHTINQVCGEFVVLDPHGKITLVHHSARQYLTRATRLPFSLEPKRVHEELFGKCVVALCDRDLRGKIAALKLPRFLPYAATSWAYHLDSSAAVSDRILDALIRFFNGPHLLSWMQYLALSGHLSELCGVSRRLAAYVRRRRRCEADRPPMLHRLVDLAFLESWAVDLMKIPAKFGRHLSQDPALIFKAVPPLSPTTSAIHRKFGRGPSATVSVSRLSNTEWDDCLARVSAGPGRALRLAASSLYLAVVSDVPRGTVTVWDTNLFREHRTLNMGEHVWAIAFNESGSLLACYGIARTYVWTTESGAEKLVVPNPARERALDFRFRDDESLLMISDLRRVYRLQTGGRAASSQRSWRPLDPALLEETSVPEGPFLSTPSAVAFNPECTQIAVVYRSFPLSIWNVDPPELVARMKRKLKPGQGSVNSYTGDNRVVWHPAGREVVGIHGQVFRWNPTDDTYDEVKGAADSTGAVPHGIQCSPNGLVIITSDVAGTIKIYDYASLSLVYKLTSEDTINQLCFSPDSVRFYDLRGSYCNVWEPSCLLRMADAALERNADADSTTDSFWSDTDDTGSTSLSIAASESHVERKPAVRMMAAGDAPDAPLAYANDRGVLVIEEPLPGGPRLEIRPLAVPLPVESLAWDKHQKHLAYSLSNGTTTIKRVLIEGLPPHRQISVTDVYNERQSPADRGRPLQILFDPSGTLLLIHGAEKTQVLSLADARIVAESDATGGKSARWTLDPSGPDSILCLSGTAADVYNWQLEKLRSCGWDPSISVPISGDSSAPPATVDGVLQSHCAQFLLVRTISMHLNRPRYGFQILTTAALRPSSAAAAADGTDVPSDVAKPVSLSAEVQEAAEHPIGILPDGRFVFLDRDLWVCTVPLRNGAGEVTRHFFLPHDWVTNAGLRLCQVFRDGALLCPVKGEIALIDSEMCSDW</sequence>
<evidence type="ECO:0000259" key="4">
    <source>
        <dbReference type="Pfam" id="PF24883"/>
    </source>
</evidence>
<dbReference type="PANTHER" id="PTHR10039">
    <property type="entry name" value="AMELOGENIN"/>
    <property type="match status" value="1"/>
</dbReference>
<dbReference type="Pfam" id="PF24883">
    <property type="entry name" value="NPHP3_N"/>
    <property type="match status" value="1"/>
</dbReference>
<reference evidence="5 6" key="1">
    <citation type="journal article" date="2024" name="Commun. Biol.">
        <title>Comparative genomic analysis of thermophilic fungi reveals convergent evolutionary adaptations and gene losses.</title>
        <authorList>
            <person name="Steindorff A.S."/>
            <person name="Aguilar-Pontes M.V."/>
            <person name="Robinson A.J."/>
            <person name="Andreopoulos B."/>
            <person name="LaButti K."/>
            <person name="Kuo A."/>
            <person name="Mondo S."/>
            <person name="Riley R."/>
            <person name="Otillar R."/>
            <person name="Haridas S."/>
            <person name="Lipzen A."/>
            <person name="Grimwood J."/>
            <person name="Schmutz J."/>
            <person name="Clum A."/>
            <person name="Reid I.D."/>
            <person name="Moisan M.C."/>
            <person name="Butler G."/>
            <person name="Nguyen T.T.M."/>
            <person name="Dewar K."/>
            <person name="Conant G."/>
            <person name="Drula E."/>
            <person name="Henrissat B."/>
            <person name="Hansel C."/>
            <person name="Singer S."/>
            <person name="Hutchinson M.I."/>
            <person name="de Vries R.P."/>
            <person name="Natvig D.O."/>
            <person name="Powell A.J."/>
            <person name="Tsang A."/>
            <person name="Grigoriev I.V."/>
        </authorList>
    </citation>
    <scope>NUCLEOTIDE SEQUENCE [LARGE SCALE GENOMIC DNA]</scope>
    <source>
        <strain evidence="5 6">ATCC 24622</strain>
    </source>
</reference>
<dbReference type="InterPro" id="IPR015943">
    <property type="entry name" value="WD40/YVTN_repeat-like_dom_sf"/>
</dbReference>
<dbReference type="SUPFAM" id="SSF53474">
    <property type="entry name" value="alpha/beta-Hydrolases"/>
    <property type="match status" value="1"/>
</dbReference>
<feature type="domain" description="Nephrocystin 3-like N-terminal" evidence="4">
    <location>
        <begin position="430"/>
        <end position="594"/>
    </location>
</feature>
<dbReference type="Gene3D" id="3.40.50.300">
    <property type="entry name" value="P-loop containing nucleotide triphosphate hydrolases"/>
    <property type="match status" value="1"/>
</dbReference>
<dbReference type="EMBL" id="JAZHXJ010000400">
    <property type="protein sequence ID" value="KAL1862499.1"/>
    <property type="molecule type" value="Genomic_DNA"/>
</dbReference>
<protein>
    <recommendedName>
        <fullName evidence="7">GPI inositol-deacylase</fullName>
    </recommendedName>
</protein>
<organism evidence="5 6">
    <name type="scientific">Phialemonium thermophilum</name>
    <dbReference type="NCBI Taxonomy" id="223376"/>
    <lineage>
        <taxon>Eukaryota</taxon>
        <taxon>Fungi</taxon>
        <taxon>Dikarya</taxon>
        <taxon>Ascomycota</taxon>
        <taxon>Pezizomycotina</taxon>
        <taxon>Sordariomycetes</taxon>
        <taxon>Sordariomycetidae</taxon>
        <taxon>Cephalothecales</taxon>
        <taxon>Cephalothecaceae</taxon>
        <taxon>Phialemonium</taxon>
    </lineage>
</organism>
<evidence type="ECO:0008006" key="7">
    <source>
        <dbReference type="Google" id="ProtNLM"/>
    </source>
</evidence>
<dbReference type="Proteomes" id="UP001586593">
    <property type="component" value="Unassembled WGS sequence"/>
</dbReference>
<dbReference type="Gene3D" id="2.130.10.10">
    <property type="entry name" value="YVTN repeat-like/Quinoprotein amine dehydrogenase"/>
    <property type="match status" value="2"/>
</dbReference>
<dbReference type="Pfam" id="PF22939">
    <property type="entry name" value="WHD_GPIID"/>
    <property type="match status" value="1"/>
</dbReference>
<dbReference type="Gene3D" id="3.40.50.1820">
    <property type="entry name" value="alpha/beta hydrolase"/>
    <property type="match status" value="1"/>
</dbReference>
<evidence type="ECO:0000259" key="3">
    <source>
        <dbReference type="Pfam" id="PF22939"/>
    </source>
</evidence>
<accession>A0ABR3WHY1</accession>
<dbReference type="PANTHER" id="PTHR10039:SF16">
    <property type="entry name" value="GPI INOSITOL-DEACYLASE"/>
    <property type="match status" value="1"/>
</dbReference>
<dbReference type="InterPro" id="IPR029058">
    <property type="entry name" value="AB_hydrolase_fold"/>
</dbReference>
<gene>
    <name evidence="5" type="ORF">VTK73DRAFT_6875</name>
</gene>
<dbReference type="InterPro" id="IPR056884">
    <property type="entry name" value="NPHP3-like_N"/>
</dbReference>